<name>A0A8K0TUV1_9PEZI</name>
<dbReference type="EMBL" id="JAGPXD010000001">
    <property type="protein sequence ID" value="KAH7375236.1"/>
    <property type="molecule type" value="Genomic_DNA"/>
</dbReference>
<sequence length="352" mass="38839">MATKELDAFFVYQSALTSSFCEQCRRKYDGWRYRRRGSETEGIKWMMKPQVLPLLPSALQSLALHFSSLFTFLSFLSSSSLLAMAAPGSFPVLPDEASSPSSVSTVSPSSELTPLLDGDAYFLPATTYGEDHRLLGAAVSNSSPTSSIRAVVGGSSPLVYPSSPPLRPEHDEQHVYIPAPTTPEPSEPSPASSYYESSTSQPGDTAAGVLDMRDLLSRLLTDLATNLGDEAHILEEDVSNAIAWHFDRLPPTGHVALAVFAQDVFQTLRGQRTSSLSSPPRSAADRLEDCPRRNSWDELSIWPLERQPFVRKHRLKKVLESGNVCQGFLAFLEAEHDESIDWYTRVSESQFH</sequence>
<accession>A0A8K0TUV1</accession>
<feature type="region of interest" description="Disordered" evidence="1">
    <location>
        <begin position="178"/>
        <end position="206"/>
    </location>
</feature>
<evidence type="ECO:0000256" key="1">
    <source>
        <dbReference type="SAM" id="MobiDB-lite"/>
    </source>
</evidence>
<comment type="caution">
    <text evidence="2">The sequence shown here is derived from an EMBL/GenBank/DDBJ whole genome shotgun (WGS) entry which is preliminary data.</text>
</comment>
<dbReference type="AlphaFoldDB" id="A0A8K0TUV1"/>
<gene>
    <name evidence="2" type="ORF">B0T11DRAFT_269942</name>
</gene>
<feature type="compositionally biased region" description="Low complexity" evidence="1">
    <location>
        <begin position="189"/>
        <end position="200"/>
    </location>
</feature>
<proteinExistence type="predicted"/>
<protein>
    <submittedName>
        <fullName evidence="2">Uncharacterized protein</fullName>
    </submittedName>
</protein>
<evidence type="ECO:0000313" key="3">
    <source>
        <dbReference type="Proteomes" id="UP000813385"/>
    </source>
</evidence>
<organism evidence="2 3">
    <name type="scientific">Plectosphaerella cucumerina</name>
    <dbReference type="NCBI Taxonomy" id="40658"/>
    <lineage>
        <taxon>Eukaryota</taxon>
        <taxon>Fungi</taxon>
        <taxon>Dikarya</taxon>
        <taxon>Ascomycota</taxon>
        <taxon>Pezizomycotina</taxon>
        <taxon>Sordariomycetes</taxon>
        <taxon>Hypocreomycetidae</taxon>
        <taxon>Glomerellales</taxon>
        <taxon>Plectosphaerellaceae</taxon>
        <taxon>Plectosphaerella</taxon>
    </lineage>
</organism>
<evidence type="ECO:0000313" key="2">
    <source>
        <dbReference type="EMBL" id="KAH7375236.1"/>
    </source>
</evidence>
<reference evidence="2" key="1">
    <citation type="journal article" date="2021" name="Nat. Commun.">
        <title>Genetic determinants of endophytism in the Arabidopsis root mycobiome.</title>
        <authorList>
            <person name="Mesny F."/>
            <person name="Miyauchi S."/>
            <person name="Thiergart T."/>
            <person name="Pickel B."/>
            <person name="Atanasova L."/>
            <person name="Karlsson M."/>
            <person name="Huettel B."/>
            <person name="Barry K.W."/>
            <person name="Haridas S."/>
            <person name="Chen C."/>
            <person name="Bauer D."/>
            <person name="Andreopoulos W."/>
            <person name="Pangilinan J."/>
            <person name="LaButti K."/>
            <person name="Riley R."/>
            <person name="Lipzen A."/>
            <person name="Clum A."/>
            <person name="Drula E."/>
            <person name="Henrissat B."/>
            <person name="Kohler A."/>
            <person name="Grigoriev I.V."/>
            <person name="Martin F.M."/>
            <person name="Hacquard S."/>
        </authorList>
    </citation>
    <scope>NUCLEOTIDE SEQUENCE</scope>
    <source>
        <strain evidence="2">MPI-CAGE-AT-0016</strain>
    </source>
</reference>
<dbReference type="Proteomes" id="UP000813385">
    <property type="component" value="Unassembled WGS sequence"/>
</dbReference>
<keyword evidence="3" id="KW-1185">Reference proteome</keyword>